<feature type="non-terminal residue" evidence="1">
    <location>
        <position position="1"/>
    </location>
</feature>
<name>A0A0F9GNM6_9ZZZZ</name>
<accession>A0A0F9GNM6</accession>
<gene>
    <name evidence="1" type="ORF">LCGC14_2162020</name>
</gene>
<evidence type="ECO:0000313" key="1">
    <source>
        <dbReference type="EMBL" id="KKL64737.1"/>
    </source>
</evidence>
<comment type="caution">
    <text evidence="1">The sequence shown here is derived from an EMBL/GenBank/DDBJ whole genome shotgun (WGS) entry which is preliminary data.</text>
</comment>
<dbReference type="InterPro" id="IPR011101">
    <property type="entry name" value="DUF5131"/>
</dbReference>
<sequence length="235" mass="27586">CDKVSSGCTNCFAESIAKRFWKGRPFTDVQCHYDRLEQPLHWKKPATIFVCSMGDLFHKDVPDKFQYEVFQMMCIGAPQHTYIILTKRPDIMADRYADFKRNLLTLWGTYWHHRKEYKTTLDNIILGVSVEDQKTWNERVPLLLNIPAKTRIVSIEPMLQWINVDKYLPKLSGIICGCESGTNRRKFEEYWARDVKDTCVDYGIPFFMKQSIQNGKLVKMPKLDGRVYNQMPEGK</sequence>
<dbReference type="Pfam" id="PF07505">
    <property type="entry name" value="DUF5131"/>
    <property type="match status" value="1"/>
</dbReference>
<evidence type="ECO:0008006" key="2">
    <source>
        <dbReference type="Google" id="ProtNLM"/>
    </source>
</evidence>
<organism evidence="1">
    <name type="scientific">marine sediment metagenome</name>
    <dbReference type="NCBI Taxonomy" id="412755"/>
    <lineage>
        <taxon>unclassified sequences</taxon>
        <taxon>metagenomes</taxon>
        <taxon>ecological metagenomes</taxon>
    </lineage>
</organism>
<dbReference type="EMBL" id="LAZR01027754">
    <property type="protein sequence ID" value="KKL64737.1"/>
    <property type="molecule type" value="Genomic_DNA"/>
</dbReference>
<dbReference type="AlphaFoldDB" id="A0A0F9GNM6"/>
<protein>
    <recommendedName>
        <fullName evidence="2">Phage protein Gp37/Gp68</fullName>
    </recommendedName>
</protein>
<proteinExistence type="predicted"/>
<reference evidence="1" key="1">
    <citation type="journal article" date="2015" name="Nature">
        <title>Complex archaea that bridge the gap between prokaryotes and eukaryotes.</title>
        <authorList>
            <person name="Spang A."/>
            <person name="Saw J.H."/>
            <person name="Jorgensen S.L."/>
            <person name="Zaremba-Niedzwiedzka K."/>
            <person name="Martijn J."/>
            <person name="Lind A.E."/>
            <person name="van Eijk R."/>
            <person name="Schleper C."/>
            <person name="Guy L."/>
            <person name="Ettema T.J."/>
        </authorList>
    </citation>
    <scope>NUCLEOTIDE SEQUENCE</scope>
</reference>